<organism evidence="9 10">
    <name type="scientific">Gordonia desulfuricans</name>
    <dbReference type="NCBI Taxonomy" id="89051"/>
    <lineage>
        <taxon>Bacteria</taxon>
        <taxon>Bacillati</taxon>
        <taxon>Actinomycetota</taxon>
        <taxon>Actinomycetes</taxon>
        <taxon>Mycobacteriales</taxon>
        <taxon>Gordoniaceae</taxon>
        <taxon>Gordonia</taxon>
    </lineage>
</organism>
<evidence type="ECO:0000256" key="6">
    <source>
        <dbReference type="SAM" id="MobiDB-lite"/>
    </source>
</evidence>
<feature type="transmembrane region" description="Helical" evidence="7">
    <location>
        <begin position="346"/>
        <end position="366"/>
    </location>
</feature>
<feature type="transmembrane region" description="Helical" evidence="7">
    <location>
        <begin position="91"/>
        <end position="111"/>
    </location>
</feature>
<dbReference type="AlphaFoldDB" id="A0A7K3LLC6"/>
<dbReference type="Pfam" id="PF04024">
    <property type="entry name" value="PspC"/>
    <property type="match status" value="1"/>
</dbReference>
<dbReference type="Proteomes" id="UP000466307">
    <property type="component" value="Unassembled WGS sequence"/>
</dbReference>
<gene>
    <name evidence="9" type="ORF">GYA93_05480</name>
</gene>
<dbReference type="PANTHER" id="PTHR33885">
    <property type="entry name" value="PHAGE SHOCK PROTEIN C"/>
    <property type="match status" value="1"/>
</dbReference>
<keyword evidence="4 7" id="KW-1133">Transmembrane helix</keyword>
<feature type="transmembrane region" description="Helical" evidence="7">
    <location>
        <begin position="47"/>
        <end position="70"/>
    </location>
</feature>
<keyword evidence="5 7" id="KW-0472">Membrane</keyword>
<evidence type="ECO:0000256" key="5">
    <source>
        <dbReference type="ARBA" id="ARBA00023136"/>
    </source>
</evidence>
<dbReference type="PANTHER" id="PTHR33885:SF3">
    <property type="entry name" value="PHAGE SHOCK PROTEIN C"/>
    <property type="match status" value="1"/>
</dbReference>
<sequence>MDGAEFRNRLENLWATRPVRPSAPRTVAGVCAGVADRYRVDPTLVKVAFVVSTLFGGSGLILYLAGWIAFPSVTRVSAQVTPPGGQHPGRTRSPMMLLLVVLVVIVLVTSIGSSGPWSSGGLLGGLLMLFGWWLLYLRTPEAPAGTSVATIAPASPPAAIGADHFVRWTPRAIRTASAAPAPAQPAPYQRATEGSTAAMSADSSPTPTAQGTTIDLGKTPAGTDSEPPVVAAGADDIPTPVIPADPIDRTPPAWDPLGAARFAWDLPEPSTPTPPAVPESPRRSPLGLVVAGLAVIVAAAGIAGNRAGIGWFSVPHVLSLALAVVAVGLLVGALRKTRSGRHAGGLVPVLLALMAAVVVSTTLTTWSPSDHGLGIPTGGVGDRNWKPLSENDIRGEYSLGMGTGTLDLRDITLSSDRTVQLRNGIGELVIEVPAGMNVRADCSTGVGDYSCPDGLDGGNDGTAGPVLTVDAHTGMGRVEIRR</sequence>
<feature type="compositionally biased region" description="Low complexity" evidence="6">
    <location>
        <begin position="176"/>
        <end position="192"/>
    </location>
</feature>
<protein>
    <submittedName>
        <fullName evidence="9">PspC domain-containing protein</fullName>
    </submittedName>
</protein>
<reference evidence="9 10" key="1">
    <citation type="submission" date="2020-01" db="EMBL/GenBank/DDBJ databases">
        <title>Investigation of new actinobacteria for the biodesulphurisation of diesel fuel.</title>
        <authorList>
            <person name="Athi Narayanan S.M."/>
        </authorList>
    </citation>
    <scope>NUCLEOTIDE SEQUENCE [LARGE SCALE GENOMIC DNA]</scope>
    <source>
        <strain evidence="9 10">213E</strain>
    </source>
</reference>
<feature type="compositionally biased region" description="Polar residues" evidence="6">
    <location>
        <begin position="193"/>
        <end position="213"/>
    </location>
</feature>
<evidence type="ECO:0000259" key="8">
    <source>
        <dbReference type="Pfam" id="PF04024"/>
    </source>
</evidence>
<feature type="domain" description="Phage shock protein PspC N-terminal" evidence="8">
    <location>
        <begin position="17"/>
        <end position="72"/>
    </location>
</feature>
<proteinExistence type="predicted"/>
<keyword evidence="2" id="KW-1003">Cell membrane</keyword>
<dbReference type="RefSeq" id="WP_059036147.1">
    <property type="nucleotide sequence ID" value="NZ_JAADZU010000012.1"/>
</dbReference>
<accession>A0A7K3LLC6</accession>
<feature type="transmembrane region" description="Helical" evidence="7">
    <location>
        <begin position="286"/>
        <end position="303"/>
    </location>
</feature>
<evidence type="ECO:0000256" key="7">
    <source>
        <dbReference type="SAM" id="Phobius"/>
    </source>
</evidence>
<dbReference type="GO" id="GO:0005886">
    <property type="term" value="C:plasma membrane"/>
    <property type="evidence" value="ECO:0007669"/>
    <property type="project" value="UniProtKB-SubCell"/>
</dbReference>
<evidence type="ECO:0000313" key="10">
    <source>
        <dbReference type="Proteomes" id="UP000466307"/>
    </source>
</evidence>
<feature type="transmembrane region" description="Helical" evidence="7">
    <location>
        <begin position="117"/>
        <end position="137"/>
    </location>
</feature>
<name>A0A7K3LLC6_9ACTN</name>
<feature type="region of interest" description="Disordered" evidence="6">
    <location>
        <begin position="176"/>
        <end position="225"/>
    </location>
</feature>
<comment type="caution">
    <text evidence="9">The sequence shown here is derived from an EMBL/GenBank/DDBJ whole genome shotgun (WGS) entry which is preliminary data.</text>
</comment>
<dbReference type="EMBL" id="JAADZU010000012">
    <property type="protein sequence ID" value="NDK89034.1"/>
    <property type="molecule type" value="Genomic_DNA"/>
</dbReference>
<dbReference type="InterPro" id="IPR052027">
    <property type="entry name" value="PspC"/>
</dbReference>
<evidence type="ECO:0000256" key="3">
    <source>
        <dbReference type="ARBA" id="ARBA00022692"/>
    </source>
</evidence>
<evidence type="ECO:0000256" key="4">
    <source>
        <dbReference type="ARBA" id="ARBA00022989"/>
    </source>
</evidence>
<evidence type="ECO:0000256" key="2">
    <source>
        <dbReference type="ARBA" id="ARBA00022475"/>
    </source>
</evidence>
<evidence type="ECO:0000313" key="9">
    <source>
        <dbReference type="EMBL" id="NDK89034.1"/>
    </source>
</evidence>
<feature type="transmembrane region" description="Helical" evidence="7">
    <location>
        <begin position="309"/>
        <end position="334"/>
    </location>
</feature>
<dbReference type="InterPro" id="IPR007168">
    <property type="entry name" value="Phageshock_PspC_N"/>
</dbReference>
<keyword evidence="3 7" id="KW-0812">Transmembrane</keyword>
<keyword evidence="10" id="KW-1185">Reference proteome</keyword>
<comment type="subcellular location">
    <subcellularLocation>
        <location evidence="1">Cell membrane</location>
        <topology evidence="1">Single-pass membrane protein</topology>
    </subcellularLocation>
</comment>
<evidence type="ECO:0000256" key="1">
    <source>
        <dbReference type="ARBA" id="ARBA00004162"/>
    </source>
</evidence>